<reference evidence="2" key="1">
    <citation type="submission" date="2022-10" db="EMBL/GenBank/DDBJ databases">
        <title>Genome assembly of Pristionchus species.</title>
        <authorList>
            <person name="Yoshida K."/>
            <person name="Sommer R.J."/>
        </authorList>
    </citation>
    <scope>NUCLEOTIDE SEQUENCE [LARGE SCALE GENOMIC DNA]</scope>
    <source>
        <strain evidence="2">RS5460</strain>
    </source>
</reference>
<evidence type="ECO:0000313" key="2">
    <source>
        <dbReference type="Proteomes" id="UP001328107"/>
    </source>
</evidence>
<protein>
    <submittedName>
        <fullName evidence="1">Uncharacterized protein</fullName>
    </submittedName>
</protein>
<proteinExistence type="predicted"/>
<dbReference type="Proteomes" id="UP001328107">
    <property type="component" value="Unassembled WGS sequence"/>
</dbReference>
<keyword evidence="2" id="KW-1185">Reference proteome</keyword>
<organism evidence="1 2">
    <name type="scientific">Pristionchus mayeri</name>
    <dbReference type="NCBI Taxonomy" id="1317129"/>
    <lineage>
        <taxon>Eukaryota</taxon>
        <taxon>Metazoa</taxon>
        <taxon>Ecdysozoa</taxon>
        <taxon>Nematoda</taxon>
        <taxon>Chromadorea</taxon>
        <taxon>Rhabditida</taxon>
        <taxon>Rhabditina</taxon>
        <taxon>Diplogasteromorpha</taxon>
        <taxon>Diplogasteroidea</taxon>
        <taxon>Neodiplogasteridae</taxon>
        <taxon>Pristionchus</taxon>
    </lineage>
</organism>
<dbReference type="AlphaFoldDB" id="A0AAN5D1P4"/>
<dbReference type="EMBL" id="BTRK01000005">
    <property type="protein sequence ID" value="GMR54893.1"/>
    <property type="molecule type" value="Genomic_DNA"/>
</dbReference>
<name>A0AAN5D1P4_9BILA</name>
<feature type="non-terminal residue" evidence="1">
    <location>
        <position position="70"/>
    </location>
</feature>
<evidence type="ECO:0000313" key="1">
    <source>
        <dbReference type="EMBL" id="GMR54893.1"/>
    </source>
</evidence>
<accession>A0AAN5D1P4</accession>
<feature type="non-terminal residue" evidence="1">
    <location>
        <position position="1"/>
    </location>
</feature>
<comment type="caution">
    <text evidence="1">The sequence shown here is derived from an EMBL/GenBank/DDBJ whole genome shotgun (WGS) entry which is preliminary data.</text>
</comment>
<gene>
    <name evidence="1" type="ORF">PMAYCL1PPCAC_25088</name>
</gene>
<sequence length="70" mass="7425">ANPGIVDESIAKLSPAAQVPANKLRNLVCSDEQDIGKFHAMAEEIKNGCSAEVLQELKAHNEEVAQAIGL</sequence>